<feature type="binding site" evidence="8">
    <location>
        <begin position="384"/>
        <end position="386"/>
    </location>
    <ligand>
        <name>FAD</name>
        <dbReference type="ChEBI" id="CHEBI:57692"/>
    </ligand>
</feature>
<dbReference type="InterPro" id="IPR006050">
    <property type="entry name" value="DNA_photolyase_N"/>
</dbReference>
<dbReference type="PRINTS" id="PR00147">
    <property type="entry name" value="DNAPHOTLYASE"/>
</dbReference>
<protein>
    <recommendedName>
        <fullName evidence="3">Deoxyribodipyrimidine photo-lyase</fullName>
        <ecNumber evidence="2">4.1.99.3</ecNumber>
    </recommendedName>
</protein>
<feature type="binding site" evidence="8">
    <location>
        <begin position="287"/>
        <end position="294"/>
    </location>
    <ligand>
        <name>FAD</name>
        <dbReference type="ChEBI" id="CHEBI:57692"/>
    </ligand>
</feature>
<dbReference type="Pfam" id="PF00875">
    <property type="entry name" value="DNA_photolyase"/>
    <property type="match status" value="1"/>
</dbReference>
<dbReference type="FunFam" id="1.10.579.10:FF:000003">
    <property type="entry name" value="Deoxyribodipyrimidine photo-lyase"/>
    <property type="match status" value="1"/>
</dbReference>
<comment type="cofactor">
    <cofactor evidence="1">
        <name>(6R)-5,10-methylene-5,6,7,8-tetrahydrofolate</name>
        <dbReference type="ChEBI" id="CHEBI:15636"/>
    </cofactor>
</comment>
<dbReference type="Pfam" id="PF03441">
    <property type="entry name" value="FAD_binding_7"/>
    <property type="match status" value="1"/>
</dbReference>
<dbReference type="InterPro" id="IPR014729">
    <property type="entry name" value="Rossmann-like_a/b/a_fold"/>
</dbReference>
<feature type="site" description="Electron transfer via tryptophanyl radical" evidence="9">
    <location>
        <position position="394"/>
    </location>
</feature>
<dbReference type="EMBL" id="JAFNME010000001">
    <property type="protein sequence ID" value="MBO1248375.1"/>
    <property type="molecule type" value="Genomic_DNA"/>
</dbReference>
<evidence type="ECO:0000256" key="10">
    <source>
        <dbReference type="RuleBase" id="RU004182"/>
    </source>
</evidence>
<evidence type="ECO:0000259" key="11">
    <source>
        <dbReference type="PROSITE" id="PS51645"/>
    </source>
</evidence>
<dbReference type="EC" id="4.1.99.3" evidence="2"/>
<comment type="cofactor">
    <cofactor evidence="8">
        <name>FAD</name>
        <dbReference type="ChEBI" id="CHEBI:57692"/>
    </cofactor>
    <text evidence="8">Binds 1 FAD per subunit.</text>
</comment>
<dbReference type="Gene3D" id="1.10.579.10">
    <property type="entry name" value="DNA Cyclobutane Dipyrimidine Photolyase, subunit A, domain 3"/>
    <property type="match status" value="1"/>
</dbReference>
<evidence type="ECO:0000256" key="9">
    <source>
        <dbReference type="PIRSR" id="PIRSR602081-2"/>
    </source>
</evidence>
<keyword evidence="5 8" id="KW-0274">FAD</keyword>
<sequence length="490" mass="55604">MPSAPPAALVWLRRDLRCDDHSALYHALRRFPRVYCAFVFDTDILDALPTRCDRRVEFIHASVLELHQRLQQLAWEHGVPGGGLIVRHGPAVPCIVQLAQELGVQEVLTNRDYEPAAIARDQQAAQALHAAGIAFSDYKDQVLLEKNEVLTQQGQPYSVFTPYKRAWLQKLDAFQRTPYPVQRYAQHLAALPSPSTPLPTLEALGFTPTNLPTLALPTGMSGAQQLLQDFLPRLHAYHEARDFPGRKGVSYLSVHLRFGTISIRQLAALAAQQAATGCQGAQTWLAELAWRDFYFMILYHHPQVVTHAFKPEYDDVPWDEAPDLWQAWCAARTGYPLVDAAMRQLLQTGYMHNRLRMVVASFLTKHLGIDWRRGERFFAQHLNDYDLAANNGGWQWAASTGCDAQPYFRIFNPILQSQKFDPQGRFIRRYLPELARVPDKHLHFPAAMKPTELAACGLRLGVDYPQPIVEHAQARTRTLLRFQRPSPSPE</sequence>
<evidence type="ECO:0000313" key="12">
    <source>
        <dbReference type="EMBL" id="MBO1248375.1"/>
    </source>
</evidence>
<gene>
    <name evidence="12" type="ORF">J1777_00770</name>
</gene>
<comment type="similarity">
    <text evidence="10">Belongs to the DNA photolyase family.</text>
</comment>
<comment type="caution">
    <text evidence="12">The sequence shown here is derived from an EMBL/GenBank/DDBJ whole genome shotgun (WGS) entry which is preliminary data.</text>
</comment>
<dbReference type="Proteomes" id="UP000664731">
    <property type="component" value="Unassembled WGS sequence"/>
</dbReference>
<evidence type="ECO:0000256" key="1">
    <source>
        <dbReference type="ARBA" id="ARBA00001932"/>
    </source>
</evidence>
<dbReference type="PROSITE" id="PS00394">
    <property type="entry name" value="DNA_PHOTOLYASES_1_1"/>
    <property type="match status" value="1"/>
</dbReference>
<accession>A0A939GT15</accession>
<dbReference type="InterPro" id="IPR036134">
    <property type="entry name" value="Crypto/Photolyase_FAD-like_sf"/>
</dbReference>
<dbReference type="Gene3D" id="3.40.50.620">
    <property type="entry name" value="HUPs"/>
    <property type="match status" value="1"/>
</dbReference>
<dbReference type="GO" id="GO:0000719">
    <property type="term" value="P:photoreactive repair"/>
    <property type="evidence" value="ECO:0007669"/>
    <property type="project" value="UniProtKB-ARBA"/>
</dbReference>
<reference evidence="12" key="1">
    <citation type="submission" date="2021-03" db="EMBL/GenBank/DDBJ databases">
        <title>Comamonas denitrificans.</title>
        <authorList>
            <person name="Finster K."/>
        </authorList>
    </citation>
    <scope>NUCLEOTIDE SEQUENCE</scope>
    <source>
        <strain evidence="12">MM2021_4</strain>
    </source>
</reference>
<evidence type="ECO:0000256" key="2">
    <source>
        <dbReference type="ARBA" id="ARBA00013149"/>
    </source>
</evidence>
<organism evidence="12 13">
    <name type="scientific">Comamonas denitrificans</name>
    <dbReference type="NCBI Taxonomy" id="117506"/>
    <lineage>
        <taxon>Bacteria</taxon>
        <taxon>Pseudomonadati</taxon>
        <taxon>Pseudomonadota</taxon>
        <taxon>Betaproteobacteria</taxon>
        <taxon>Burkholderiales</taxon>
        <taxon>Comamonadaceae</taxon>
        <taxon>Comamonas</taxon>
    </lineage>
</organism>
<keyword evidence="4 8" id="KW-0285">Flavoprotein</keyword>
<feature type="binding site" evidence="8">
    <location>
        <position position="284"/>
    </location>
    <ligand>
        <name>FAD</name>
        <dbReference type="ChEBI" id="CHEBI:57692"/>
    </ligand>
</feature>
<feature type="site" description="Electron transfer via tryptophanyl radical" evidence="9">
    <location>
        <position position="318"/>
    </location>
</feature>
<feature type="site" description="Electron transfer via tryptophanyl radical" evidence="9">
    <location>
        <position position="371"/>
    </location>
</feature>
<dbReference type="PROSITE" id="PS00691">
    <property type="entry name" value="DNA_PHOTOLYASES_1_2"/>
    <property type="match status" value="1"/>
</dbReference>
<dbReference type="GO" id="GO:0071949">
    <property type="term" value="F:FAD binding"/>
    <property type="evidence" value="ECO:0007669"/>
    <property type="project" value="TreeGrafter"/>
</dbReference>
<dbReference type="PANTHER" id="PTHR11455:SF9">
    <property type="entry name" value="CRYPTOCHROME CIRCADIAN CLOCK 5 ISOFORM X1"/>
    <property type="match status" value="1"/>
</dbReference>
<dbReference type="GO" id="GO:0003677">
    <property type="term" value="F:DNA binding"/>
    <property type="evidence" value="ECO:0007669"/>
    <property type="project" value="TreeGrafter"/>
</dbReference>
<evidence type="ECO:0000256" key="5">
    <source>
        <dbReference type="ARBA" id="ARBA00022827"/>
    </source>
</evidence>
<dbReference type="SUPFAM" id="SSF52425">
    <property type="entry name" value="Cryptochrome/photolyase, N-terminal domain"/>
    <property type="match status" value="1"/>
</dbReference>
<dbReference type="InterPro" id="IPR002081">
    <property type="entry name" value="Cryptochrome/DNA_photolyase_1"/>
</dbReference>
<feature type="domain" description="Photolyase/cryptochrome alpha/beta" evidence="11">
    <location>
        <begin position="6"/>
        <end position="143"/>
    </location>
</feature>
<evidence type="ECO:0000256" key="4">
    <source>
        <dbReference type="ARBA" id="ARBA00022630"/>
    </source>
</evidence>
<dbReference type="Gene3D" id="1.25.40.80">
    <property type="match status" value="1"/>
</dbReference>
<comment type="catalytic activity">
    <reaction evidence="7">
        <text>cyclobutadipyrimidine (in DNA) = 2 pyrimidine residues (in DNA).</text>
        <dbReference type="EC" id="4.1.99.3"/>
    </reaction>
</comment>
<keyword evidence="13" id="KW-1185">Reference proteome</keyword>
<evidence type="ECO:0000313" key="13">
    <source>
        <dbReference type="Proteomes" id="UP000664731"/>
    </source>
</evidence>
<dbReference type="GO" id="GO:0009416">
    <property type="term" value="P:response to light stimulus"/>
    <property type="evidence" value="ECO:0007669"/>
    <property type="project" value="TreeGrafter"/>
</dbReference>
<dbReference type="InterPro" id="IPR018394">
    <property type="entry name" value="DNA_photolyase_1_CS_C"/>
</dbReference>
<keyword evidence="6 10" id="KW-0157">Chromophore</keyword>
<evidence type="ECO:0000256" key="6">
    <source>
        <dbReference type="ARBA" id="ARBA00022991"/>
    </source>
</evidence>
<name>A0A939GT15_9BURK</name>
<evidence type="ECO:0000256" key="8">
    <source>
        <dbReference type="PIRSR" id="PIRSR602081-1"/>
    </source>
</evidence>
<dbReference type="PROSITE" id="PS51645">
    <property type="entry name" value="PHR_CRY_ALPHA_BETA"/>
    <property type="match status" value="1"/>
</dbReference>
<dbReference type="SUPFAM" id="SSF48173">
    <property type="entry name" value="Cryptochrome/photolyase FAD-binding domain"/>
    <property type="match status" value="1"/>
</dbReference>
<evidence type="ECO:0000256" key="3">
    <source>
        <dbReference type="ARBA" id="ARBA00014046"/>
    </source>
</evidence>
<dbReference type="RefSeq" id="WP_207573931.1">
    <property type="nucleotide sequence ID" value="NZ_JAFNME010000001.1"/>
</dbReference>
<dbReference type="AlphaFoldDB" id="A0A939GT15"/>
<dbReference type="PANTHER" id="PTHR11455">
    <property type="entry name" value="CRYPTOCHROME"/>
    <property type="match status" value="1"/>
</dbReference>
<feature type="binding site" evidence="8">
    <location>
        <position position="237"/>
    </location>
    <ligand>
        <name>FAD</name>
        <dbReference type="ChEBI" id="CHEBI:57692"/>
    </ligand>
</feature>
<dbReference type="GO" id="GO:0003904">
    <property type="term" value="F:deoxyribodipyrimidine photo-lyase activity"/>
    <property type="evidence" value="ECO:0007669"/>
    <property type="project" value="UniProtKB-EC"/>
</dbReference>
<proteinExistence type="inferred from homology"/>
<dbReference type="InterPro" id="IPR005101">
    <property type="entry name" value="Cryptochr/Photolyase_FAD-bd"/>
</dbReference>
<dbReference type="InterPro" id="IPR036155">
    <property type="entry name" value="Crypto/Photolyase_N_sf"/>
</dbReference>
<evidence type="ECO:0000256" key="7">
    <source>
        <dbReference type="ARBA" id="ARBA00033999"/>
    </source>
</evidence>